<feature type="compositionally biased region" description="Gly residues" evidence="7">
    <location>
        <begin position="2000"/>
        <end position="2010"/>
    </location>
</feature>
<feature type="compositionally biased region" description="Low complexity" evidence="7">
    <location>
        <begin position="1709"/>
        <end position="1727"/>
    </location>
</feature>
<dbReference type="Gene3D" id="1.10.418.10">
    <property type="entry name" value="Calponin-like domain"/>
    <property type="match status" value="1"/>
</dbReference>
<dbReference type="InterPro" id="IPR036872">
    <property type="entry name" value="CH_dom_sf"/>
</dbReference>
<keyword evidence="10" id="KW-1185">Reference proteome</keyword>
<feature type="compositionally biased region" description="Basic and acidic residues" evidence="7">
    <location>
        <begin position="1540"/>
        <end position="1558"/>
    </location>
</feature>
<proteinExistence type="inferred from homology"/>
<dbReference type="GO" id="GO:0051959">
    <property type="term" value="F:dynein light intermediate chain binding"/>
    <property type="evidence" value="ECO:0007669"/>
    <property type="project" value="TreeGrafter"/>
</dbReference>
<accession>A0AAD8Z8X2</accession>
<evidence type="ECO:0000256" key="3">
    <source>
        <dbReference type="ARBA" id="ARBA00022658"/>
    </source>
</evidence>
<keyword evidence="4 6" id="KW-0175">Coiled coil</keyword>
<evidence type="ECO:0000256" key="6">
    <source>
        <dbReference type="SAM" id="Coils"/>
    </source>
</evidence>
<sequence>VKTLGPLASNSDDKLSMFMELVDGVFLHKIMTHIDPSPMNHRLNKQVNNDVSLRIQNLSTVIRHIKSYYQENLQHLILMNLPNVLAIAKDPLSGRKSMEEMKKLLLLLLGCAVQCDRKEEIIEKIKLLDIETQAAIVSHIQEVTDSQENVLDLQWLEEGKMCVEELDSLSRTMAFHLRKLIDERDECSEARDYTSFLPGSCTPLPRAVFLNPVLRCLRRSTSLLYAGSRYIRTQLNGMLRIWYNGAGRPQSHGAFSGPQDWIGGPTPRKELVLELTQEKDYLQSQQSLTPVGFSSPERPLQLSKDDRQHLAVELADTKGKLRRSRQELEEKTEQLMDTKNELDRLDAEMQKQKQEVLVPLHDAARLRRVSVAVQNLQLLSEARSVRAYRDEVDALRERAGRVDRLETELARFKERLHDVHFYKARVEVTAWNPPPPKPWRAPAVCAGTASLSVHSMGIFTRLSDRLYICFSAKCCDLSHLQELREDNVTLLETKTLLEEQLSTARGRCDKLHELEKENLHLRSKLHDMEIDRDSDKKRLEELLEENMLLEISQKQSMNESAHLGWELEQLTKNNEVNEACKSFVFELNETASSRLLKLEKENQSLQSTIQELREASRSLEEGHVHAVELERENRTLKKKVEGLQTQMDQEKQITHDLENQGEELKLEKQKLEKELESLQADRDKQISELQQEKQHLSQTVSSLRMRAQADSEARVRDVEAENRVLHQTISETGVRLARLEADKRQAAKELDGARERAEGAAELEREVARLERGREQLQRELAALAIAGERAEELARENATLEQDNRRLRKQADAAQGISARLATLEADRRQLEEQNLEQRRALEVARPAAARLAQLQHEHNELEGEHAELRAATEELRAHTKRLELGQAALEREKEHLRSSLDASGAEAQGARAELREAETRAEVFRREAEELRRAAERVDEAERARLSAEQELAQAEKERRQLEKEARRLRQQMEAREAALEESSVKVASMEKESTATGRELARLREASTRVKEQEKENKELQKQATIDKRTLATLREELVNEKLRVQQQHNELEMLSAELEKIGLSREKLLQEEHSTEDSKYKILETKIESTLKKTLELKEEKVQGLESRLEESISLNQQLRTELAAVKKTLEALRQRQEEEAAHSEMSQKAVRQDLGREKWELEQREATAELLKHKDHLITVEKSNAALETEKHLLKAQLKQLDSQNAQLNAQTLSLQKQVSALQEHNTALHKETAKLQVENSTLSSQSLSLATQYGALQAQLQAMEAEAESLRREREEARSTRDAAAQDHERLLAVHERQAAEYEQLITQHATLKASQRTLEQEYRGLQSKYTLLLKQKDAMEELEVSLQRERDSLGEELQKNAMVLGENRSLREEMDRLVQTHTQLRREYDGLQLQSKELKTSLNESQLELNRWQARYDQLKEQHQGLDISMTKLDNHCELLTRLKGNLEEENHHLLSQIQMLSQQNQTLLERTMESKELYHEEQKQYIDKLNSLRRQKEKLEEKIMDQYKFYEPSPKKRSHWVGAKAIAKLIKPKKEALRERPDGSRERLRSAPDIPLPDIPVSPHCLDGSPPLHPPPLPPRQGHLSLDRPGNLPAEENHIFSQQLDGRGPSDCGSSRGREGYRPAGGSSESMNGYEELTVRRRGTEPGASCSTPLNHSSHSATGSRPGRRPKGLISEEDQRLHSLDAGFGSSGHGNAGSRPSTADYSRNTSSSSSPVNSKDSLECLQRRSASLSSDDAAGMGPDGCRLSQSSLLPRSSTLPCDAPPIPRSAPRSARHRGSSPGSEMVTLEEFLQESNALSPPSVQTGSREDLMSDYFTRTGRPAPLRDGAKTPTSYVTPTVKTPPSGPDGRASKPGHSVKPSMRLVETSTPPSQSQTLPNRGASGPGGRPSPLQHAGPRGVGGAAGLSRTFSLASADLLHSTGPESYRPEAGSPSQAEGVVRRQGLPARERPRSARLPGTSPPPAVDPRRLSVAPPRDELSLHSSAPLQVDKGPGGGCTGAPGLGRPAAQHHRGEVAMVTPVRAVSALKLEEVEEPGEHRQADLQPLKKADSPGCGTREQPSSSPASPDHTNDPQTVWYEYGCV</sequence>
<dbReference type="GO" id="GO:0005085">
    <property type="term" value="F:guanyl-nucleotide exchange factor activity"/>
    <property type="evidence" value="ECO:0007669"/>
    <property type="project" value="UniProtKB-KW"/>
</dbReference>
<evidence type="ECO:0000256" key="7">
    <source>
        <dbReference type="SAM" id="MobiDB-lite"/>
    </source>
</evidence>
<feature type="coiled-coil region" evidence="6">
    <location>
        <begin position="1259"/>
        <end position="1517"/>
    </location>
</feature>
<feature type="non-terminal residue" evidence="9">
    <location>
        <position position="1"/>
    </location>
</feature>
<feature type="coiled-coil region" evidence="6">
    <location>
        <begin position="588"/>
        <end position="706"/>
    </location>
</feature>
<dbReference type="GO" id="GO:0031122">
    <property type="term" value="P:cytoplasmic microtubule organization"/>
    <property type="evidence" value="ECO:0007669"/>
    <property type="project" value="TreeGrafter"/>
</dbReference>
<dbReference type="GO" id="GO:0007165">
    <property type="term" value="P:signal transduction"/>
    <property type="evidence" value="ECO:0007669"/>
    <property type="project" value="UniProtKB-ARBA"/>
</dbReference>
<dbReference type="GO" id="GO:0008017">
    <property type="term" value="F:microtubule binding"/>
    <property type="evidence" value="ECO:0007669"/>
    <property type="project" value="TreeGrafter"/>
</dbReference>
<protein>
    <recommendedName>
        <fullName evidence="8">HOOK N-terminal domain-containing protein</fullName>
    </recommendedName>
</protein>
<feature type="region of interest" description="Disordered" evidence="7">
    <location>
        <begin position="1540"/>
        <end position="2024"/>
    </location>
</feature>
<feature type="compositionally biased region" description="Polar residues" evidence="7">
    <location>
        <begin position="1801"/>
        <end position="1814"/>
    </location>
</feature>
<name>A0AAD8Z8X2_9TELE</name>
<evidence type="ECO:0000256" key="2">
    <source>
        <dbReference type="ARBA" id="ARBA00022490"/>
    </source>
</evidence>
<feature type="compositionally biased region" description="Polar residues" evidence="7">
    <location>
        <begin position="1874"/>
        <end position="1885"/>
    </location>
</feature>
<feature type="region of interest" description="Disordered" evidence="7">
    <location>
        <begin position="2040"/>
        <end position="2084"/>
    </location>
</feature>
<dbReference type="FunFam" id="1.10.418.10:FF:000035">
    <property type="entry name" value="girdin isoform X1"/>
    <property type="match status" value="1"/>
</dbReference>
<evidence type="ECO:0000313" key="9">
    <source>
        <dbReference type="EMBL" id="KAK1793553.1"/>
    </source>
</evidence>
<feature type="coiled-coil region" evidence="6">
    <location>
        <begin position="480"/>
        <end position="545"/>
    </location>
</feature>
<evidence type="ECO:0000256" key="4">
    <source>
        <dbReference type="ARBA" id="ARBA00023054"/>
    </source>
</evidence>
<dbReference type="SUPFAM" id="SSF116907">
    <property type="entry name" value="Hook domain"/>
    <property type="match status" value="1"/>
</dbReference>
<feature type="region of interest" description="Disordered" evidence="7">
    <location>
        <begin position="286"/>
        <end position="306"/>
    </location>
</feature>
<evidence type="ECO:0000256" key="1">
    <source>
        <dbReference type="ARBA" id="ARBA00004496"/>
    </source>
</evidence>
<comment type="subcellular location">
    <subcellularLocation>
        <location evidence="1">Cytoplasm</location>
    </subcellularLocation>
</comment>
<feature type="coiled-coil region" evidence="6">
    <location>
        <begin position="1189"/>
        <end position="1223"/>
    </location>
</feature>
<dbReference type="EMBL" id="JAROKS010000018">
    <property type="protein sequence ID" value="KAK1793553.1"/>
    <property type="molecule type" value="Genomic_DNA"/>
</dbReference>
<reference evidence="9" key="1">
    <citation type="submission" date="2023-03" db="EMBL/GenBank/DDBJ databases">
        <title>Electrophorus voltai genome.</title>
        <authorList>
            <person name="Bian C."/>
        </authorList>
    </citation>
    <scope>NUCLEOTIDE SEQUENCE</scope>
    <source>
        <strain evidence="9">CB-2022</strain>
        <tissue evidence="9">Muscle</tissue>
    </source>
</reference>
<dbReference type="PANTHER" id="PTHR18947">
    <property type="entry name" value="HOOK PROTEINS"/>
    <property type="match status" value="1"/>
</dbReference>
<feature type="compositionally biased region" description="Polar residues" evidence="7">
    <location>
        <begin position="1657"/>
        <end position="1671"/>
    </location>
</feature>
<dbReference type="Proteomes" id="UP001239994">
    <property type="component" value="Unassembled WGS sequence"/>
</dbReference>
<feature type="coiled-coil region" evidence="6">
    <location>
        <begin position="736"/>
        <end position="1144"/>
    </location>
</feature>
<comment type="caution">
    <text evidence="9">The sequence shown here is derived from an EMBL/GenBank/DDBJ whole genome shotgun (WGS) entry which is preliminary data.</text>
</comment>
<dbReference type="GO" id="GO:0005813">
    <property type="term" value="C:centrosome"/>
    <property type="evidence" value="ECO:0007669"/>
    <property type="project" value="TreeGrafter"/>
</dbReference>
<dbReference type="InterPro" id="IPR043936">
    <property type="entry name" value="HOOK_N"/>
</dbReference>
<keyword evidence="3" id="KW-0344">Guanine-nucleotide releasing factor</keyword>
<feature type="compositionally biased region" description="Low complexity" evidence="7">
    <location>
        <begin position="1754"/>
        <end position="1768"/>
    </location>
</feature>
<dbReference type="PANTHER" id="PTHR18947:SF31">
    <property type="entry name" value="PROTEIN DAPLE"/>
    <property type="match status" value="1"/>
</dbReference>
<feature type="domain" description="HOOK N-terminal" evidence="8">
    <location>
        <begin position="19"/>
        <end position="142"/>
    </location>
</feature>
<organism evidence="9 10">
    <name type="scientific">Electrophorus voltai</name>
    <dbReference type="NCBI Taxonomy" id="2609070"/>
    <lineage>
        <taxon>Eukaryota</taxon>
        <taxon>Metazoa</taxon>
        <taxon>Chordata</taxon>
        <taxon>Craniata</taxon>
        <taxon>Vertebrata</taxon>
        <taxon>Euteleostomi</taxon>
        <taxon>Actinopterygii</taxon>
        <taxon>Neopterygii</taxon>
        <taxon>Teleostei</taxon>
        <taxon>Ostariophysi</taxon>
        <taxon>Gymnotiformes</taxon>
        <taxon>Gymnotoidei</taxon>
        <taxon>Gymnotidae</taxon>
        <taxon>Electrophorus</taxon>
    </lineage>
</organism>
<evidence type="ECO:0000313" key="10">
    <source>
        <dbReference type="Proteomes" id="UP001239994"/>
    </source>
</evidence>
<dbReference type="Pfam" id="PF19047">
    <property type="entry name" value="HOOK_N"/>
    <property type="match status" value="1"/>
</dbReference>
<evidence type="ECO:0000259" key="8">
    <source>
        <dbReference type="Pfam" id="PF19047"/>
    </source>
</evidence>
<keyword evidence="2" id="KW-0963">Cytoplasm</keyword>
<feature type="coiled-coil region" evidence="6">
    <location>
        <begin position="311"/>
        <end position="355"/>
    </location>
</feature>
<feature type="compositionally biased region" description="Polar residues" evidence="7">
    <location>
        <begin position="1839"/>
        <end position="1850"/>
    </location>
</feature>
<dbReference type="GO" id="GO:0005737">
    <property type="term" value="C:cytoplasm"/>
    <property type="evidence" value="ECO:0007669"/>
    <property type="project" value="UniProtKB-SubCell"/>
</dbReference>
<comment type="similarity">
    <text evidence="5">Belongs to the CCDC88 family.</text>
</comment>
<dbReference type="GO" id="GO:0030705">
    <property type="term" value="P:cytoskeleton-dependent intracellular transport"/>
    <property type="evidence" value="ECO:0007669"/>
    <property type="project" value="InterPro"/>
</dbReference>
<feature type="compositionally biased region" description="Low complexity" evidence="7">
    <location>
        <begin position="1737"/>
        <end position="1746"/>
    </location>
</feature>
<feature type="compositionally biased region" description="Basic and acidic residues" evidence="7">
    <location>
        <begin position="2043"/>
        <end position="2058"/>
    </location>
</feature>
<evidence type="ECO:0000256" key="5">
    <source>
        <dbReference type="ARBA" id="ARBA00061299"/>
    </source>
</evidence>
<gene>
    <name evidence="9" type="ORF">P4O66_011927</name>
</gene>